<dbReference type="Gene3D" id="1.20.1270.360">
    <property type="match status" value="1"/>
</dbReference>
<dbReference type="PANTHER" id="PTHR37310:SF1">
    <property type="entry name" value="CYTOPLASMIC PROTEIN"/>
    <property type="match status" value="1"/>
</dbReference>
<dbReference type="STRING" id="1601833.SAMN05518684_10876"/>
<name>A0A1H9UNY8_9BACI</name>
<dbReference type="InterPro" id="IPR044543">
    <property type="entry name" value="YHJQ-like"/>
</dbReference>
<dbReference type="EMBL" id="FOGT01000008">
    <property type="protein sequence ID" value="SES11175.1"/>
    <property type="molecule type" value="Genomic_DNA"/>
</dbReference>
<accession>A0A1H9UNY8</accession>
<evidence type="ECO:0000313" key="1">
    <source>
        <dbReference type="EMBL" id="SES11175.1"/>
    </source>
</evidence>
<protein>
    <recommendedName>
        <fullName evidence="3">Four-helix bundle copper-binding protein</fullName>
    </recommendedName>
</protein>
<evidence type="ECO:0008006" key="3">
    <source>
        <dbReference type="Google" id="ProtNLM"/>
    </source>
</evidence>
<proteinExistence type="predicted"/>
<dbReference type="RefSeq" id="WP_093051888.1">
    <property type="nucleotide sequence ID" value="NZ_FOGT01000008.1"/>
</dbReference>
<keyword evidence="2" id="KW-1185">Reference proteome</keyword>
<dbReference type="InterPro" id="IPR005560">
    <property type="entry name" value="Csp_YhjQ"/>
</dbReference>
<dbReference type="AlphaFoldDB" id="A0A1H9UNY8"/>
<dbReference type="PANTHER" id="PTHR37310">
    <property type="entry name" value="CYTOPLASMIC PROTEIN-RELATED"/>
    <property type="match status" value="1"/>
</dbReference>
<dbReference type="Proteomes" id="UP000198571">
    <property type="component" value="Unassembled WGS sequence"/>
</dbReference>
<reference evidence="2" key="1">
    <citation type="submission" date="2016-10" db="EMBL/GenBank/DDBJ databases">
        <authorList>
            <person name="Varghese N."/>
            <person name="Submissions S."/>
        </authorList>
    </citation>
    <scope>NUCLEOTIDE SEQUENCE [LARGE SCALE GENOMIC DNA]</scope>
    <source>
        <strain evidence="2">S9</strain>
    </source>
</reference>
<dbReference type="OrthoDB" id="5396211at2"/>
<dbReference type="Pfam" id="PF03860">
    <property type="entry name" value="Csp"/>
    <property type="match status" value="1"/>
</dbReference>
<organism evidence="1 2">
    <name type="scientific">Salipaludibacillus aurantiacus</name>
    <dbReference type="NCBI Taxonomy" id="1601833"/>
    <lineage>
        <taxon>Bacteria</taxon>
        <taxon>Bacillati</taxon>
        <taxon>Bacillota</taxon>
        <taxon>Bacilli</taxon>
        <taxon>Bacillales</taxon>
        <taxon>Bacillaceae</taxon>
    </lineage>
</organism>
<evidence type="ECO:0000313" key="2">
    <source>
        <dbReference type="Proteomes" id="UP000198571"/>
    </source>
</evidence>
<dbReference type="CDD" id="cd08026">
    <property type="entry name" value="DUF326"/>
    <property type="match status" value="1"/>
</dbReference>
<gene>
    <name evidence="1" type="ORF">SAMN05518684_10876</name>
</gene>
<sequence>MPVIDSSVQQFQTCINACNKCSQACEECLTSCLKEPDVQARIHCINILRDCADICSMASQWMSRGSIYAKQFCQLCATICEECAAECAKFKDSHCQECANICRQCAEECRKMAAM</sequence>